<dbReference type="EMBL" id="CP036263">
    <property type="protein sequence ID" value="QDS98530.1"/>
    <property type="molecule type" value="Genomic_DNA"/>
</dbReference>
<dbReference type="InterPro" id="IPR003675">
    <property type="entry name" value="Rce1/LyrA-like_dom"/>
</dbReference>
<accession>A0A517MUH4</accession>
<dbReference type="GO" id="GO:0006508">
    <property type="term" value="P:proteolysis"/>
    <property type="evidence" value="ECO:0007669"/>
    <property type="project" value="UniProtKB-KW"/>
</dbReference>
<feature type="transmembrane region" description="Helical" evidence="1">
    <location>
        <begin position="162"/>
        <end position="183"/>
    </location>
</feature>
<dbReference type="KEGG" id="amob:HG15A2_18110"/>
<sequence length="246" mass="27291">MSSPDNHPQKSRADLIALVVAIVLPSLITWAYFFKAESAEAGVQQAVFAVAKVFQFALPAVWVFLIQRKRFEWFARSKAGLGIGLAFGVVVAVAGLALFHFVLRDAPFFAPAAEQIRAKVAGMGMNTPLKYVCLGLFYTVFHSLLEEYYWRWFVFQKLKNWVSVNSAIVISSLGFMAHHVLVLGKFFGFAHWATWVFSLAVATGGLAWAWLYQRSDSLLGPWLSHAVVDAGIFLIGYQLVANLLVG</sequence>
<name>A0A517MUH4_9BACT</name>
<evidence type="ECO:0000259" key="2">
    <source>
        <dbReference type="Pfam" id="PF02517"/>
    </source>
</evidence>
<feature type="transmembrane region" description="Helical" evidence="1">
    <location>
        <begin position="129"/>
        <end position="150"/>
    </location>
</feature>
<feature type="domain" description="CAAX prenyl protease 2/Lysostaphin resistance protein A-like" evidence="2">
    <location>
        <begin position="131"/>
        <end position="230"/>
    </location>
</feature>
<evidence type="ECO:0000313" key="4">
    <source>
        <dbReference type="Proteomes" id="UP000319852"/>
    </source>
</evidence>
<keyword evidence="3" id="KW-0645">Protease</keyword>
<dbReference type="RefSeq" id="WP_145059705.1">
    <property type="nucleotide sequence ID" value="NZ_CP036263.1"/>
</dbReference>
<keyword evidence="1" id="KW-1133">Transmembrane helix</keyword>
<evidence type="ECO:0000313" key="3">
    <source>
        <dbReference type="EMBL" id="QDS98530.1"/>
    </source>
</evidence>
<dbReference type="Proteomes" id="UP000319852">
    <property type="component" value="Chromosome"/>
</dbReference>
<dbReference type="OrthoDB" id="265207at2"/>
<dbReference type="AlphaFoldDB" id="A0A517MUH4"/>
<keyword evidence="3" id="KW-0378">Hydrolase</keyword>
<protein>
    <submittedName>
        <fullName evidence="3">CAAX amino terminal protease self-immunity</fullName>
    </submittedName>
</protein>
<gene>
    <name evidence="3" type="ORF">HG15A2_18110</name>
</gene>
<keyword evidence="1" id="KW-0812">Transmembrane</keyword>
<organism evidence="3 4">
    <name type="scientific">Adhaeretor mobilis</name>
    <dbReference type="NCBI Taxonomy" id="1930276"/>
    <lineage>
        <taxon>Bacteria</taxon>
        <taxon>Pseudomonadati</taxon>
        <taxon>Planctomycetota</taxon>
        <taxon>Planctomycetia</taxon>
        <taxon>Pirellulales</taxon>
        <taxon>Lacipirellulaceae</taxon>
        <taxon>Adhaeretor</taxon>
    </lineage>
</organism>
<keyword evidence="1" id="KW-0472">Membrane</keyword>
<proteinExistence type="predicted"/>
<dbReference type="GO" id="GO:0004175">
    <property type="term" value="F:endopeptidase activity"/>
    <property type="evidence" value="ECO:0007669"/>
    <property type="project" value="UniProtKB-ARBA"/>
</dbReference>
<dbReference type="Pfam" id="PF02517">
    <property type="entry name" value="Rce1-like"/>
    <property type="match status" value="1"/>
</dbReference>
<evidence type="ECO:0000256" key="1">
    <source>
        <dbReference type="SAM" id="Phobius"/>
    </source>
</evidence>
<feature type="transmembrane region" description="Helical" evidence="1">
    <location>
        <begin position="189"/>
        <end position="211"/>
    </location>
</feature>
<keyword evidence="4" id="KW-1185">Reference proteome</keyword>
<feature type="transmembrane region" description="Helical" evidence="1">
    <location>
        <begin position="79"/>
        <end position="103"/>
    </location>
</feature>
<feature type="transmembrane region" description="Helical" evidence="1">
    <location>
        <begin position="46"/>
        <end position="67"/>
    </location>
</feature>
<feature type="transmembrane region" description="Helical" evidence="1">
    <location>
        <begin position="223"/>
        <end position="245"/>
    </location>
</feature>
<dbReference type="GO" id="GO:0080120">
    <property type="term" value="P:CAAX-box protein maturation"/>
    <property type="evidence" value="ECO:0007669"/>
    <property type="project" value="UniProtKB-ARBA"/>
</dbReference>
<reference evidence="3 4" key="1">
    <citation type="submission" date="2019-02" db="EMBL/GenBank/DDBJ databases">
        <title>Deep-cultivation of Planctomycetes and their phenomic and genomic characterization uncovers novel biology.</title>
        <authorList>
            <person name="Wiegand S."/>
            <person name="Jogler M."/>
            <person name="Boedeker C."/>
            <person name="Pinto D."/>
            <person name="Vollmers J."/>
            <person name="Rivas-Marin E."/>
            <person name="Kohn T."/>
            <person name="Peeters S.H."/>
            <person name="Heuer A."/>
            <person name="Rast P."/>
            <person name="Oberbeckmann S."/>
            <person name="Bunk B."/>
            <person name="Jeske O."/>
            <person name="Meyerdierks A."/>
            <person name="Storesund J.E."/>
            <person name="Kallscheuer N."/>
            <person name="Luecker S."/>
            <person name="Lage O.M."/>
            <person name="Pohl T."/>
            <person name="Merkel B.J."/>
            <person name="Hornburger P."/>
            <person name="Mueller R.-W."/>
            <person name="Bruemmer F."/>
            <person name="Labrenz M."/>
            <person name="Spormann A.M."/>
            <person name="Op den Camp H."/>
            <person name="Overmann J."/>
            <person name="Amann R."/>
            <person name="Jetten M.S.M."/>
            <person name="Mascher T."/>
            <person name="Medema M.H."/>
            <person name="Devos D.P."/>
            <person name="Kaster A.-K."/>
            <person name="Ovreas L."/>
            <person name="Rohde M."/>
            <person name="Galperin M.Y."/>
            <person name="Jogler C."/>
        </authorList>
    </citation>
    <scope>NUCLEOTIDE SEQUENCE [LARGE SCALE GENOMIC DNA]</scope>
    <source>
        <strain evidence="3 4">HG15A2</strain>
    </source>
</reference>
<feature type="transmembrane region" description="Helical" evidence="1">
    <location>
        <begin position="12"/>
        <end position="34"/>
    </location>
</feature>